<protein>
    <recommendedName>
        <fullName evidence="2">DUF8006 domain-containing protein</fullName>
    </recommendedName>
</protein>
<comment type="caution">
    <text evidence="3">The sequence shown here is derived from an EMBL/GenBank/DDBJ whole genome shotgun (WGS) entry which is preliminary data.</text>
</comment>
<keyword evidence="1" id="KW-0812">Transmembrane</keyword>
<organism evidence="3 4">
    <name type="scientific">Natronoarchaeum mannanilyticum</name>
    <dbReference type="NCBI Taxonomy" id="926360"/>
    <lineage>
        <taxon>Archaea</taxon>
        <taxon>Methanobacteriati</taxon>
        <taxon>Methanobacteriota</taxon>
        <taxon>Stenosarchaea group</taxon>
        <taxon>Halobacteria</taxon>
        <taxon>Halobacteriales</taxon>
        <taxon>Natronoarchaeaceae</taxon>
    </lineage>
</organism>
<feature type="transmembrane region" description="Helical" evidence="1">
    <location>
        <begin position="41"/>
        <end position="59"/>
    </location>
</feature>
<sequence length="85" mass="9379">MTALPLQVIDNFLLDYHIGHALLVVFALVMLASLPLRSRKVLALNLILFGIVFMVTPFQMVETPLFRLAGLGLVVLSPILYVTAD</sequence>
<gene>
    <name evidence="3" type="ORF">GCM10009020_15610</name>
</gene>
<dbReference type="Proteomes" id="UP001500420">
    <property type="component" value="Unassembled WGS sequence"/>
</dbReference>
<dbReference type="EMBL" id="BAAADV010000002">
    <property type="protein sequence ID" value="GAA0670334.1"/>
    <property type="molecule type" value="Genomic_DNA"/>
</dbReference>
<feature type="domain" description="DUF8006" evidence="2">
    <location>
        <begin position="4"/>
        <end position="85"/>
    </location>
</feature>
<proteinExistence type="predicted"/>
<evidence type="ECO:0000313" key="4">
    <source>
        <dbReference type="Proteomes" id="UP001500420"/>
    </source>
</evidence>
<dbReference type="AlphaFoldDB" id="A0AAV3T9F3"/>
<name>A0AAV3T9F3_9EURY</name>
<feature type="transmembrane region" description="Helical" evidence="1">
    <location>
        <begin position="16"/>
        <end position="34"/>
    </location>
</feature>
<keyword evidence="4" id="KW-1185">Reference proteome</keyword>
<reference evidence="3 4" key="1">
    <citation type="journal article" date="2019" name="Int. J. Syst. Evol. Microbiol.">
        <title>The Global Catalogue of Microorganisms (GCM) 10K type strain sequencing project: providing services to taxonomists for standard genome sequencing and annotation.</title>
        <authorList>
            <consortium name="The Broad Institute Genomics Platform"/>
            <consortium name="The Broad Institute Genome Sequencing Center for Infectious Disease"/>
            <person name="Wu L."/>
            <person name="Ma J."/>
        </authorList>
    </citation>
    <scope>NUCLEOTIDE SEQUENCE [LARGE SCALE GENOMIC DNA]</scope>
    <source>
        <strain evidence="3 4">JCM 16328</strain>
    </source>
</reference>
<evidence type="ECO:0000259" key="2">
    <source>
        <dbReference type="Pfam" id="PF26028"/>
    </source>
</evidence>
<evidence type="ECO:0000256" key="1">
    <source>
        <dbReference type="SAM" id="Phobius"/>
    </source>
</evidence>
<dbReference type="Pfam" id="PF26028">
    <property type="entry name" value="DUF8006"/>
    <property type="match status" value="1"/>
</dbReference>
<keyword evidence="1" id="KW-1133">Transmembrane helix</keyword>
<keyword evidence="1" id="KW-0472">Membrane</keyword>
<dbReference type="RefSeq" id="WP_343773423.1">
    <property type="nucleotide sequence ID" value="NZ_BAAADV010000002.1"/>
</dbReference>
<feature type="transmembrane region" description="Helical" evidence="1">
    <location>
        <begin position="65"/>
        <end position="84"/>
    </location>
</feature>
<accession>A0AAV3T9F3</accession>
<dbReference type="InterPro" id="IPR058319">
    <property type="entry name" value="DUF8006"/>
</dbReference>
<evidence type="ECO:0000313" key="3">
    <source>
        <dbReference type="EMBL" id="GAA0670334.1"/>
    </source>
</evidence>